<accession>A0ABV2L2F4</accession>
<dbReference type="EMBL" id="JBEPMM010000003">
    <property type="protein sequence ID" value="MET3692018.1"/>
    <property type="molecule type" value="Genomic_DNA"/>
</dbReference>
<organism evidence="2 3">
    <name type="scientific">Methylobacterium goesingense</name>
    <dbReference type="NCBI Taxonomy" id="243690"/>
    <lineage>
        <taxon>Bacteria</taxon>
        <taxon>Pseudomonadati</taxon>
        <taxon>Pseudomonadota</taxon>
        <taxon>Alphaproteobacteria</taxon>
        <taxon>Hyphomicrobiales</taxon>
        <taxon>Methylobacteriaceae</taxon>
        <taxon>Methylobacterium</taxon>
    </lineage>
</organism>
<gene>
    <name evidence="2" type="ORF">ABID43_001549</name>
</gene>
<feature type="transmembrane region" description="Helical" evidence="1">
    <location>
        <begin position="114"/>
        <end position="137"/>
    </location>
</feature>
<keyword evidence="3" id="KW-1185">Reference proteome</keyword>
<reference evidence="2 3" key="1">
    <citation type="submission" date="2024-06" db="EMBL/GenBank/DDBJ databases">
        <title>Genomic Encyclopedia of Type Strains, Phase IV (KMG-IV): sequencing the most valuable type-strain genomes for metagenomic binning, comparative biology and taxonomic classification.</title>
        <authorList>
            <person name="Goeker M."/>
        </authorList>
    </citation>
    <scope>NUCLEOTIDE SEQUENCE [LARGE SCALE GENOMIC DNA]</scope>
    <source>
        <strain evidence="2 3">DSM 21331</strain>
    </source>
</reference>
<name>A0ABV2L2F4_9HYPH</name>
<feature type="transmembrane region" description="Helical" evidence="1">
    <location>
        <begin position="63"/>
        <end position="85"/>
    </location>
</feature>
<evidence type="ECO:0000256" key="1">
    <source>
        <dbReference type="SAM" id="Phobius"/>
    </source>
</evidence>
<evidence type="ECO:0000313" key="3">
    <source>
        <dbReference type="Proteomes" id="UP001549145"/>
    </source>
</evidence>
<protein>
    <submittedName>
        <fullName evidence="2">Uncharacterized protein</fullName>
    </submittedName>
</protein>
<dbReference type="Proteomes" id="UP001549145">
    <property type="component" value="Unassembled WGS sequence"/>
</dbReference>
<sequence>MRLLHVPLLGLLLALGLAPVFLLFPLLPAEPGTDPTLRPVELWLGTALVGGLVGTLEGAARPLYRAAGLVLAVGLLSIPVLRVFLWTDLPVPHGLARWLGLDGEAALDAHLYEIWLAAWFSAWVLAWVLAWLGLVLLGRHLPARRARIDRAAVR</sequence>
<dbReference type="RefSeq" id="WP_238278286.1">
    <property type="nucleotide sequence ID" value="NZ_BPQL01000034.1"/>
</dbReference>
<keyword evidence="1" id="KW-0472">Membrane</keyword>
<evidence type="ECO:0000313" key="2">
    <source>
        <dbReference type="EMBL" id="MET3692018.1"/>
    </source>
</evidence>
<feature type="transmembrane region" description="Helical" evidence="1">
    <location>
        <begin position="39"/>
        <end position="56"/>
    </location>
</feature>
<keyword evidence="1" id="KW-1133">Transmembrane helix</keyword>
<proteinExistence type="predicted"/>
<comment type="caution">
    <text evidence="2">The sequence shown here is derived from an EMBL/GenBank/DDBJ whole genome shotgun (WGS) entry which is preliminary data.</text>
</comment>
<keyword evidence="1" id="KW-0812">Transmembrane</keyword>